<reference evidence="2 3" key="1">
    <citation type="journal article" date="2019" name="Nat. Plants">
        <title>Genome sequencing of Musa balbisiana reveals subgenome evolution and function divergence in polyploid bananas.</title>
        <authorList>
            <person name="Yao X."/>
        </authorList>
    </citation>
    <scope>NUCLEOTIDE SEQUENCE [LARGE SCALE GENOMIC DNA]</scope>
    <source>
        <strain evidence="3">cv. DH-PKW</strain>
        <tissue evidence="2">Leaves</tissue>
    </source>
</reference>
<comment type="caution">
    <text evidence="2">The sequence shown here is derived from an EMBL/GenBank/DDBJ whole genome shotgun (WGS) entry which is preliminary data.</text>
</comment>
<gene>
    <name evidence="2" type="ORF">C4D60_Mb04t14980</name>
</gene>
<evidence type="ECO:0000313" key="2">
    <source>
        <dbReference type="EMBL" id="THU72704.1"/>
    </source>
</evidence>
<dbReference type="AlphaFoldDB" id="A0A4S8KC39"/>
<proteinExistence type="predicted"/>
<name>A0A4S8KC39_MUSBA</name>
<dbReference type="EMBL" id="PYDT01000001">
    <property type="protein sequence ID" value="THU72704.1"/>
    <property type="molecule type" value="Genomic_DNA"/>
</dbReference>
<keyword evidence="3" id="KW-1185">Reference proteome</keyword>
<feature type="region of interest" description="Disordered" evidence="1">
    <location>
        <begin position="140"/>
        <end position="166"/>
    </location>
</feature>
<dbReference type="Proteomes" id="UP000317650">
    <property type="component" value="Chromosome 4"/>
</dbReference>
<evidence type="ECO:0000256" key="1">
    <source>
        <dbReference type="SAM" id="MobiDB-lite"/>
    </source>
</evidence>
<protein>
    <submittedName>
        <fullName evidence="2">Uncharacterized protein</fullName>
    </submittedName>
</protein>
<accession>A0A4S8KC39</accession>
<sequence>MLVSTTLCRSLGPTRLGSGPNDRGSRWAAFGMAEIAGFGYPIIAGSLFPPKRGAPRLGVRWRGTSSSSLHTGRVGGAWPGPSNDQESLLLSDVPACKGQAHTFDSVRHRCWRCVKNRACLGCCCASVSVLVCSGQALAGQTEAGDPRGSSVRVAQETSPLDTESVDTQRVVVESGHDSPTWRKLTGNNFSSHASYADLRQRSVTDMETNRQEDCRGRVRLRSRRRASFV</sequence>
<organism evidence="2 3">
    <name type="scientific">Musa balbisiana</name>
    <name type="common">Banana</name>
    <dbReference type="NCBI Taxonomy" id="52838"/>
    <lineage>
        <taxon>Eukaryota</taxon>
        <taxon>Viridiplantae</taxon>
        <taxon>Streptophyta</taxon>
        <taxon>Embryophyta</taxon>
        <taxon>Tracheophyta</taxon>
        <taxon>Spermatophyta</taxon>
        <taxon>Magnoliopsida</taxon>
        <taxon>Liliopsida</taxon>
        <taxon>Zingiberales</taxon>
        <taxon>Musaceae</taxon>
        <taxon>Musa</taxon>
    </lineage>
</organism>
<feature type="compositionally biased region" description="Polar residues" evidence="1">
    <location>
        <begin position="155"/>
        <end position="166"/>
    </location>
</feature>
<evidence type="ECO:0000313" key="3">
    <source>
        <dbReference type="Proteomes" id="UP000317650"/>
    </source>
</evidence>